<accession>X1KF19</accession>
<name>X1KF19_9ZZZZ</name>
<evidence type="ECO:0000313" key="1">
    <source>
        <dbReference type="EMBL" id="GAH88754.1"/>
    </source>
</evidence>
<feature type="non-terminal residue" evidence="1">
    <location>
        <position position="68"/>
    </location>
</feature>
<sequence length="68" mass="7509">MANPAAGAQLGFTVPDNARWRVRTMVWTLHTSAEVGDRDVSVYYYPESQAYAYYVLSSVVAQAADTYG</sequence>
<reference evidence="1" key="1">
    <citation type="journal article" date="2014" name="Front. Microbiol.">
        <title>High frequency of phylogenetically diverse reductive dehalogenase-homologous genes in deep subseafloor sedimentary metagenomes.</title>
        <authorList>
            <person name="Kawai M."/>
            <person name="Futagami T."/>
            <person name="Toyoda A."/>
            <person name="Takaki Y."/>
            <person name="Nishi S."/>
            <person name="Hori S."/>
            <person name="Arai W."/>
            <person name="Tsubouchi T."/>
            <person name="Morono Y."/>
            <person name="Uchiyama I."/>
            <person name="Ito T."/>
            <person name="Fujiyama A."/>
            <person name="Inagaki F."/>
            <person name="Takami H."/>
        </authorList>
    </citation>
    <scope>NUCLEOTIDE SEQUENCE</scope>
    <source>
        <strain evidence="1">Expedition CK06-06</strain>
    </source>
</reference>
<proteinExistence type="predicted"/>
<dbReference type="AlphaFoldDB" id="X1KF19"/>
<dbReference type="EMBL" id="BARU01041526">
    <property type="protein sequence ID" value="GAH88754.1"/>
    <property type="molecule type" value="Genomic_DNA"/>
</dbReference>
<comment type="caution">
    <text evidence="1">The sequence shown here is derived from an EMBL/GenBank/DDBJ whole genome shotgun (WGS) entry which is preliminary data.</text>
</comment>
<gene>
    <name evidence="1" type="ORF">S03H2_64006</name>
</gene>
<protein>
    <submittedName>
        <fullName evidence="1">Uncharacterized protein</fullName>
    </submittedName>
</protein>
<organism evidence="1">
    <name type="scientific">marine sediment metagenome</name>
    <dbReference type="NCBI Taxonomy" id="412755"/>
    <lineage>
        <taxon>unclassified sequences</taxon>
        <taxon>metagenomes</taxon>
        <taxon>ecological metagenomes</taxon>
    </lineage>
</organism>